<dbReference type="STRING" id="9598.ENSPTRP00000069790"/>
<dbReference type="InterPro" id="IPR016073">
    <property type="entry name" value="Skp1_comp_POZ"/>
</dbReference>
<comment type="caution">
    <text evidence="4">The sequence shown here is derived from an EMBL/GenBank/DDBJ whole genome shotgun (WGS) entry which is preliminary data.</text>
</comment>
<comment type="similarity">
    <text evidence="1">Belongs to the SKP1 family.</text>
</comment>
<gene>
    <name evidence="4" type="ORF">CK820_G0026730</name>
</gene>
<evidence type="ECO:0000259" key="3">
    <source>
        <dbReference type="Pfam" id="PF03931"/>
    </source>
</evidence>
<proteinExistence type="inferred from homology"/>
<evidence type="ECO:0000256" key="2">
    <source>
        <dbReference type="ARBA" id="ARBA00022786"/>
    </source>
</evidence>
<dbReference type="InterPro" id="IPR001232">
    <property type="entry name" value="SKP1-like"/>
</dbReference>
<evidence type="ECO:0000313" key="5">
    <source>
        <dbReference type="Proteomes" id="UP000236370"/>
    </source>
</evidence>
<organism evidence="4 5">
    <name type="scientific">Pan troglodytes</name>
    <name type="common">Chimpanzee</name>
    <dbReference type="NCBI Taxonomy" id="9598"/>
    <lineage>
        <taxon>Eukaryota</taxon>
        <taxon>Metazoa</taxon>
        <taxon>Chordata</taxon>
        <taxon>Craniata</taxon>
        <taxon>Vertebrata</taxon>
        <taxon>Euteleostomi</taxon>
        <taxon>Mammalia</taxon>
        <taxon>Eutheria</taxon>
        <taxon>Euarchontoglires</taxon>
        <taxon>Primates</taxon>
        <taxon>Haplorrhini</taxon>
        <taxon>Catarrhini</taxon>
        <taxon>Hominidae</taxon>
        <taxon>Pan</taxon>
    </lineage>
</organism>
<sequence length="91" mass="10271">MDEKVFTKELDQWIEQLNECKQLSESQVKSLCEKMPSIKLQSSDGEIFEVDVEIAKQSVTIKTMLEDLGMDDEGDDDPVPLPNVNAAILKK</sequence>
<dbReference type="FunFam" id="3.30.710.10:FF:000246">
    <property type="entry name" value="T0060006 isoform 1"/>
    <property type="match status" value="1"/>
</dbReference>
<feature type="domain" description="SKP1 component POZ" evidence="3">
    <location>
        <begin position="36"/>
        <end position="91"/>
    </location>
</feature>
<feature type="non-terminal residue" evidence="4">
    <location>
        <position position="91"/>
    </location>
</feature>
<dbReference type="EMBL" id="NBAG03000279">
    <property type="protein sequence ID" value="PNI49982.1"/>
    <property type="molecule type" value="Genomic_DNA"/>
</dbReference>
<reference evidence="4 5" key="1">
    <citation type="submission" date="2017-12" db="EMBL/GenBank/DDBJ databases">
        <title>High-resolution comparative analysis of great ape genomes.</title>
        <authorList>
            <person name="Pollen A."/>
            <person name="Hastie A."/>
            <person name="Hormozdiari F."/>
            <person name="Dougherty M."/>
            <person name="Liu R."/>
            <person name="Chaisson M."/>
            <person name="Hoppe E."/>
            <person name="Hill C."/>
            <person name="Pang A."/>
            <person name="Hillier L."/>
            <person name="Baker C."/>
            <person name="Armstrong J."/>
            <person name="Shendure J."/>
            <person name="Paten B."/>
            <person name="Wilson R."/>
            <person name="Chao H."/>
            <person name="Schneider V."/>
            <person name="Ventura M."/>
            <person name="Kronenberg Z."/>
            <person name="Murali S."/>
            <person name="Gordon D."/>
            <person name="Cantsilieris S."/>
            <person name="Munson K."/>
            <person name="Nelson B."/>
            <person name="Raja A."/>
            <person name="Underwood J."/>
            <person name="Diekhans M."/>
            <person name="Fiddes I."/>
            <person name="Haussler D."/>
            <person name="Eichler E."/>
        </authorList>
    </citation>
    <scope>NUCLEOTIDE SEQUENCE [LARGE SCALE GENOMIC DNA]</scope>
    <source>
        <strain evidence="4">Yerkes chimp pedigree #C0471</strain>
    </source>
</reference>
<dbReference type="InterPro" id="IPR016897">
    <property type="entry name" value="SKP1"/>
</dbReference>
<name>A0A2J8LRS5_PANTR</name>
<dbReference type="Gene3D" id="3.30.710.10">
    <property type="entry name" value="Potassium Channel Kv1.1, Chain A"/>
    <property type="match status" value="1"/>
</dbReference>
<protein>
    <submittedName>
        <fullName evidence="4">T0093123 isoform 1</fullName>
    </submittedName>
</protein>
<dbReference type="SUPFAM" id="SSF54695">
    <property type="entry name" value="POZ domain"/>
    <property type="match status" value="1"/>
</dbReference>
<dbReference type="Proteomes" id="UP000236370">
    <property type="component" value="Unassembled WGS sequence"/>
</dbReference>
<dbReference type="AlphaFoldDB" id="A0A2J8LRS5"/>
<dbReference type="SMART" id="SM00512">
    <property type="entry name" value="Skp1"/>
    <property type="match status" value="1"/>
</dbReference>
<dbReference type="Pfam" id="PF03931">
    <property type="entry name" value="Skp1_POZ"/>
    <property type="match status" value="1"/>
</dbReference>
<dbReference type="InterPro" id="IPR011333">
    <property type="entry name" value="SKP1/BTB/POZ_sf"/>
</dbReference>
<dbReference type="GO" id="GO:0006511">
    <property type="term" value="P:ubiquitin-dependent protein catabolic process"/>
    <property type="evidence" value="ECO:0007669"/>
    <property type="project" value="InterPro"/>
</dbReference>
<evidence type="ECO:0000256" key="1">
    <source>
        <dbReference type="ARBA" id="ARBA00009993"/>
    </source>
</evidence>
<keyword evidence="2" id="KW-0833">Ubl conjugation pathway</keyword>
<accession>A0A2J8LRS5</accession>
<dbReference type="PANTHER" id="PTHR11165">
    <property type="entry name" value="SKP1"/>
    <property type="match status" value="1"/>
</dbReference>
<dbReference type="SMR" id="A0A2J8LRS5"/>
<evidence type="ECO:0000313" key="4">
    <source>
        <dbReference type="EMBL" id="PNI49982.1"/>
    </source>
</evidence>